<name>A0A0N4UP14_DRAME</name>
<reference evidence="4" key="1">
    <citation type="submission" date="2017-02" db="UniProtKB">
        <authorList>
            <consortium name="WormBaseParasite"/>
        </authorList>
    </citation>
    <scope>IDENTIFICATION</scope>
</reference>
<evidence type="ECO:0000313" key="1">
    <source>
        <dbReference type="EMBL" id="VDN53336.1"/>
    </source>
</evidence>
<evidence type="ECO:0000313" key="2">
    <source>
        <dbReference type="Proteomes" id="UP000038040"/>
    </source>
</evidence>
<dbReference type="EMBL" id="UYYG01000122">
    <property type="protein sequence ID" value="VDN53336.1"/>
    <property type="molecule type" value="Genomic_DNA"/>
</dbReference>
<dbReference type="AlphaFoldDB" id="A0A0N4UP14"/>
<evidence type="ECO:0000313" key="4">
    <source>
        <dbReference type="WBParaSite" id="DME_0000968001-mRNA-1"/>
    </source>
</evidence>
<proteinExistence type="predicted"/>
<organism evidence="2 4">
    <name type="scientific">Dracunculus medinensis</name>
    <name type="common">Guinea worm</name>
    <dbReference type="NCBI Taxonomy" id="318479"/>
    <lineage>
        <taxon>Eukaryota</taxon>
        <taxon>Metazoa</taxon>
        <taxon>Ecdysozoa</taxon>
        <taxon>Nematoda</taxon>
        <taxon>Chromadorea</taxon>
        <taxon>Rhabditida</taxon>
        <taxon>Spirurina</taxon>
        <taxon>Dracunculoidea</taxon>
        <taxon>Dracunculidae</taxon>
        <taxon>Dracunculus</taxon>
    </lineage>
</organism>
<accession>A0A0N4UP14</accession>
<evidence type="ECO:0000313" key="3">
    <source>
        <dbReference type="Proteomes" id="UP000274756"/>
    </source>
</evidence>
<dbReference type="Proteomes" id="UP000274756">
    <property type="component" value="Unassembled WGS sequence"/>
</dbReference>
<sequence>MIALYKRERWLSDVFARSNTLREERASIIGGEIRAVAESRLLGGSSQQSQRQMNRKCYMMFEKDGSKEG</sequence>
<keyword evidence="3" id="KW-1185">Reference proteome</keyword>
<reference evidence="1 3" key="2">
    <citation type="submission" date="2018-11" db="EMBL/GenBank/DDBJ databases">
        <authorList>
            <consortium name="Pathogen Informatics"/>
        </authorList>
    </citation>
    <scope>NUCLEOTIDE SEQUENCE [LARGE SCALE GENOMIC DNA]</scope>
</reference>
<protein>
    <submittedName>
        <fullName evidence="1 4">Uncharacterized protein</fullName>
    </submittedName>
</protein>
<dbReference type="WBParaSite" id="DME_0000968001-mRNA-1">
    <property type="protein sequence ID" value="DME_0000968001-mRNA-1"/>
    <property type="gene ID" value="DME_0000968001"/>
</dbReference>
<dbReference type="Proteomes" id="UP000038040">
    <property type="component" value="Unplaced"/>
</dbReference>
<gene>
    <name evidence="1" type="ORF">DME_LOCUS3309</name>
</gene>